<protein>
    <submittedName>
        <fullName evidence="1">Uncharacterized protein</fullName>
    </submittedName>
</protein>
<evidence type="ECO:0000313" key="2">
    <source>
        <dbReference type="Proteomes" id="UP000215335"/>
    </source>
</evidence>
<evidence type="ECO:0000313" key="1">
    <source>
        <dbReference type="EMBL" id="OXU31218.1"/>
    </source>
</evidence>
<gene>
    <name evidence="1" type="ORF">TSAR_007792</name>
</gene>
<organism evidence="1 2">
    <name type="scientific">Trichomalopsis sarcophagae</name>
    <dbReference type="NCBI Taxonomy" id="543379"/>
    <lineage>
        <taxon>Eukaryota</taxon>
        <taxon>Metazoa</taxon>
        <taxon>Ecdysozoa</taxon>
        <taxon>Arthropoda</taxon>
        <taxon>Hexapoda</taxon>
        <taxon>Insecta</taxon>
        <taxon>Pterygota</taxon>
        <taxon>Neoptera</taxon>
        <taxon>Endopterygota</taxon>
        <taxon>Hymenoptera</taxon>
        <taxon>Apocrita</taxon>
        <taxon>Proctotrupomorpha</taxon>
        <taxon>Chalcidoidea</taxon>
        <taxon>Pteromalidae</taxon>
        <taxon>Pteromalinae</taxon>
        <taxon>Trichomalopsis</taxon>
    </lineage>
</organism>
<reference evidence="1 2" key="1">
    <citation type="journal article" date="2017" name="Curr. Biol.">
        <title>The Evolution of Venom by Co-option of Single-Copy Genes.</title>
        <authorList>
            <person name="Martinson E.O."/>
            <person name="Mrinalini"/>
            <person name="Kelkar Y.D."/>
            <person name="Chang C.H."/>
            <person name="Werren J.H."/>
        </authorList>
    </citation>
    <scope>NUCLEOTIDE SEQUENCE [LARGE SCALE GENOMIC DNA]</scope>
    <source>
        <strain evidence="1 2">Alberta</strain>
        <tissue evidence="1">Whole body</tissue>
    </source>
</reference>
<accession>A0A232FL88</accession>
<name>A0A232FL88_9HYME</name>
<proteinExistence type="predicted"/>
<dbReference type="EMBL" id="NNAY01000076">
    <property type="protein sequence ID" value="OXU31218.1"/>
    <property type="molecule type" value="Genomic_DNA"/>
</dbReference>
<dbReference type="Proteomes" id="UP000215335">
    <property type="component" value="Unassembled WGS sequence"/>
</dbReference>
<sequence>MKKELVKRCEKRIKPEKKYCTNSLTTLTIRVSSDGPPELSPPALCRVSRSQHQHRRLGGTWPQRKPDRTNKMNLIFDTQGFKGQNDEFIIKELVYIDPNEPAAVAQLATFQSPHSWYHLSSDVQLANLWLNVPICGLSILKYVQCANLWLKYSFHGFKWSDGERPSDKLAEVCSSLLDLFLTRNVIVGVKGAQKKEWLQLYFPDVWNIENLGCPSLKTLGFRVPVSLNTVAKAPPFLPMKKIKDLEINKKYRISKHIKVQTKFGTKMVLELDVSFDVIIPTKISSMAWAFSDHMILEM</sequence>
<comment type="caution">
    <text evidence="1">The sequence shown here is derived from an EMBL/GenBank/DDBJ whole genome shotgun (WGS) entry which is preliminary data.</text>
</comment>
<dbReference type="OrthoDB" id="7612378at2759"/>
<dbReference type="AlphaFoldDB" id="A0A232FL88"/>
<keyword evidence="2" id="KW-1185">Reference proteome</keyword>